<accession>A0ABV0Z3Y8</accession>
<dbReference type="EMBL" id="JAHRIP010050707">
    <property type="protein sequence ID" value="MEQ2300908.1"/>
    <property type="molecule type" value="Genomic_DNA"/>
</dbReference>
<organism evidence="2 3">
    <name type="scientific">Ameca splendens</name>
    <dbReference type="NCBI Taxonomy" id="208324"/>
    <lineage>
        <taxon>Eukaryota</taxon>
        <taxon>Metazoa</taxon>
        <taxon>Chordata</taxon>
        <taxon>Craniata</taxon>
        <taxon>Vertebrata</taxon>
        <taxon>Euteleostomi</taxon>
        <taxon>Actinopterygii</taxon>
        <taxon>Neopterygii</taxon>
        <taxon>Teleostei</taxon>
        <taxon>Neoteleostei</taxon>
        <taxon>Acanthomorphata</taxon>
        <taxon>Ovalentaria</taxon>
        <taxon>Atherinomorphae</taxon>
        <taxon>Cyprinodontiformes</taxon>
        <taxon>Goodeidae</taxon>
        <taxon>Ameca</taxon>
    </lineage>
</organism>
<sequence>MTKGDMSTPGPRREKARKKTQTVAVNSLFTNHAHSEHVCREKRDRPRDKDETNRSAFEGYSSYCLLCLSILSAIPVSPTSHCVFEWVKHCHTPMASRETLLQTDWRSTAKGSTCQKAWL</sequence>
<name>A0ABV0Z3Y8_9TELE</name>
<protein>
    <submittedName>
        <fullName evidence="2">Uncharacterized protein</fullName>
    </submittedName>
</protein>
<keyword evidence="3" id="KW-1185">Reference proteome</keyword>
<evidence type="ECO:0000313" key="3">
    <source>
        <dbReference type="Proteomes" id="UP001469553"/>
    </source>
</evidence>
<dbReference type="Proteomes" id="UP001469553">
    <property type="component" value="Unassembled WGS sequence"/>
</dbReference>
<evidence type="ECO:0000256" key="1">
    <source>
        <dbReference type="SAM" id="MobiDB-lite"/>
    </source>
</evidence>
<feature type="region of interest" description="Disordered" evidence="1">
    <location>
        <begin position="1"/>
        <end position="21"/>
    </location>
</feature>
<evidence type="ECO:0000313" key="2">
    <source>
        <dbReference type="EMBL" id="MEQ2300908.1"/>
    </source>
</evidence>
<comment type="caution">
    <text evidence="2">The sequence shown here is derived from an EMBL/GenBank/DDBJ whole genome shotgun (WGS) entry which is preliminary data.</text>
</comment>
<feature type="region of interest" description="Disordered" evidence="1">
    <location>
        <begin position="34"/>
        <end position="53"/>
    </location>
</feature>
<proteinExistence type="predicted"/>
<gene>
    <name evidence="2" type="ORF">AMECASPLE_030627</name>
</gene>
<reference evidence="2 3" key="1">
    <citation type="submission" date="2021-06" db="EMBL/GenBank/DDBJ databases">
        <authorList>
            <person name="Palmer J.M."/>
        </authorList>
    </citation>
    <scope>NUCLEOTIDE SEQUENCE [LARGE SCALE GENOMIC DNA]</scope>
    <source>
        <strain evidence="2 3">AS_MEX2019</strain>
        <tissue evidence="2">Muscle</tissue>
    </source>
</reference>